<dbReference type="RefSeq" id="WP_186857933.1">
    <property type="nucleotide sequence ID" value="NZ_JACOON010000004.1"/>
</dbReference>
<organism evidence="1 2">
    <name type="scientific">Christensenella tenuis</name>
    <dbReference type="NCBI Taxonomy" id="2763033"/>
    <lineage>
        <taxon>Bacteria</taxon>
        <taxon>Bacillati</taxon>
        <taxon>Bacillota</taxon>
        <taxon>Clostridia</taxon>
        <taxon>Christensenellales</taxon>
        <taxon>Christensenellaceae</taxon>
        <taxon>Christensenella</taxon>
    </lineage>
</organism>
<keyword evidence="2" id="KW-1185">Reference proteome</keyword>
<evidence type="ECO:0000313" key="2">
    <source>
        <dbReference type="Proteomes" id="UP000606889"/>
    </source>
</evidence>
<protein>
    <submittedName>
        <fullName evidence="1">Uncharacterized protein</fullName>
    </submittedName>
</protein>
<accession>A0ABR7EF88</accession>
<dbReference type="Proteomes" id="UP000606889">
    <property type="component" value="Unassembled WGS sequence"/>
</dbReference>
<comment type="caution">
    <text evidence="1">The sequence shown here is derived from an EMBL/GenBank/DDBJ whole genome shotgun (WGS) entry which is preliminary data.</text>
</comment>
<dbReference type="EMBL" id="JACOON010000004">
    <property type="protein sequence ID" value="MBC5648427.1"/>
    <property type="molecule type" value="Genomic_DNA"/>
</dbReference>
<gene>
    <name evidence="1" type="ORF">H8S18_08765</name>
</gene>
<name>A0ABR7EF88_9FIRM</name>
<reference evidence="1 2" key="1">
    <citation type="submission" date="2020-08" db="EMBL/GenBank/DDBJ databases">
        <title>Genome public.</title>
        <authorList>
            <person name="Liu C."/>
            <person name="Sun Q."/>
        </authorList>
    </citation>
    <scope>NUCLEOTIDE SEQUENCE [LARGE SCALE GENOMIC DNA]</scope>
    <source>
        <strain evidence="1 2">NSJ-35</strain>
    </source>
</reference>
<proteinExistence type="predicted"/>
<sequence>MVDEKSIFVFRKRGKKGKILDIVIKMWKKGTGKKETPISMARGQREPFWGRALKRLLP</sequence>
<evidence type="ECO:0000313" key="1">
    <source>
        <dbReference type="EMBL" id="MBC5648427.1"/>
    </source>
</evidence>